<dbReference type="AlphaFoldDB" id="A0A9P8V429"/>
<proteinExistence type="predicted"/>
<dbReference type="Gene3D" id="3.30.530.20">
    <property type="match status" value="1"/>
</dbReference>
<accession>A0A9P8V429</accession>
<reference evidence="1" key="1">
    <citation type="journal article" date="2021" name="Nat. Commun.">
        <title>Genetic determinants of endophytism in the Arabidopsis root mycobiome.</title>
        <authorList>
            <person name="Mesny F."/>
            <person name="Miyauchi S."/>
            <person name="Thiergart T."/>
            <person name="Pickel B."/>
            <person name="Atanasova L."/>
            <person name="Karlsson M."/>
            <person name="Huettel B."/>
            <person name="Barry K.W."/>
            <person name="Haridas S."/>
            <person name="Chen C."/>
            <person name="Bauer D."/>
            <person name="Andreopoulos W."/>
            <person name="Pangilinan J."/>
            <person name="LaButti K."/>
            <person name="Riley R."/>
            <person name="Lipzen A."/>
            <person name="Clum A."/>
            <person name="Drula E."/>
            <person name="Henrissat B."/>
            <person name="Kohler A."/>
            <person name="Grigoriev I.V."/>
            <person name="Martin F.M."/>
            <person name="Hacquard S."/>
        </authorList>
    </citation>
    <scope>NUCLEOTIDE SEQUENCE</scope>
    <source>
        <strain evidence="1">MPI-SDFR-AT-0117</strain>
    </source>
</reference>
<protein>
    <submittedName>
        <fullName evidence="1">Uncharacterized protein</fullName>
    </submittedName>
</protein>
<dbReference type="PANTHER" id="PTHR36166:SF1">
    <property type="entry name" value="SRPBCC DOMAIN-CONTAINING PROTEIN"/>
    <property type="match status" value="1"/>
</dbReference>
<dbReference type="Proteomes" id="UP000770015">
    <property type="component" value="Unassembled WGS sequence"/>
</dbReference>
<keyword evidence="2" id="KW-1185">Reference proteome</keyword>
<name>A0A9P8V429_9PEZI</name>
<dbReference type="EMBL" id="JAGSXJ010000027">
    <property type="protein sequence ID" value="KAH6672697.1"/>
    <property type="molecule type" value="Genomic_DNA"/>
</dbReference>
<comment type="caution">
    <text evidence="1">The sequence shown here is derived from an EMBL/GenBank/DDBJ whole genome shotgun (WGS) entry which is preliminary data.</text>
</comment>
<dbReference type="InterPro" id="IPR023393">
    <property type="entry name" value="START-like_dom_sf"/>
</dbReference>
<dbReference type="OrthoDB" id="509124at2759"/>
<evidence type="ECO:0000313" key="2">
    <source>
        <dbReference type="Proteomes" id="UP000770015"/>
    </source>
</evidence>
<organism evidence="1 2">
    <name type="scientific">Plectosphaerella plurivora</name>
    <dbReference type="NCBI Taxonomy" id="936078"/>
    <lineage>
        <taxon>Eukaryota</taxon>
        <taxon>Fungi</taxon>
        <taxon>Dikarya</taxon>
        <taxon>Ascomycota</taxon>
        <taxon>Pezizomycotina</taxon>
        <taxon>Sordariomycetes</taxon>
        <taxon>Hypocreomycetidae</taxon>
        <taxon>Glomerellales</taxon>
        <taxon>Plectosphaerellaceae</taxon>
        <taxon>Plectosphaerella</taxon>
    </lineage>
</organism>
<sequence>MFPSIMGLTITQTATIEILAPPSTVRSIFMNFKNFSTWQDVFTITPSASQAPSDLKKDDSVRVTIRNFPFNPTVESNTPESFVWVGSVPVLLYGTHHFIFAPSEKNPGGTTFTQREDFQGLAAVACWPWRSTFKPSEAWEAFNESLKKEAERVAGEM</sequence>
<evidence type="ECO:0000313" key="1">
    <source>
        <dbReference type="EMBL" id="KAH6672697.1"/>
    </source>
</evidence>
<dbReference type="PANTHER" id="PTHR36166">
    <property type="entry name" value="CHROMOSOME 9, WHOLE GENOME SHOTGUN SEQUENCE"/>
    <property type="match status" value="1"/>
</dbReference>
<dbReference type="SUPFAM" id="SSF55961">
    <property type="entry name" value="Bet v1-like"/>
    <property type="match status" value="1"/>
</dbReference>
<gene>
    <name evidence="1" type="ORF">F5X68DRAFT_235783</name>
</gene>